<keyword evidence="2" id="KW-1185">Reference proteome</keyword>
<name>A0ABX2G1A2_9BURK</name>
<gene>
    <name evidence="1" type="ORF">HNQ01_001777</name>
</gene>
<sequence>MPNDADAPPTARHRVILCHFDGYSTALLFARWPSGSLLWPAPLAEGARAFAATDAALPAAEEGAAVREAAIAQLGLNPAEVVRVAEFDEGLTEADGSTVRVHLLRFDTFEAPGAAIEPAGGVFRHLPALRGSSPVELGLLRVVFNLMIGGGGRA</sequence>
<dbReference type="EMBL" id="JABSNM010000006">
    <property type="protein sequence ID" value="NRT56042.1"/>
    <property type="molecule type" value="Genomic_DNA"/>
</dbReference>
<evidence type="ECO:0000313" key="2">
    <source>
        <dbReference type="Proteomes" id="UP001516061"/>
    </source>
</evidence>
<accession>A0ABX2G1A2</accession>
<dbReference type="Proteomes" id="UP001516061">
    <property type="component" value="Unassembled WGS sequence"/>
</dbReference>
<protein>
    <recommendedName>
        <fullName evidence="3">Nudix hydrolase domain-containing protein</fullName>
    </recommendedName>
</protein>
<evidence type="ECO:0008006" key="3">
    <source>
        <dbReference type="Google" id="ProtNLM"/>
    </source>
</evidence>
<comment type="caution">
    <text evidence="1">The sequence shown here is derived from an EMBL/GenBank/DDBJ whole genome shotgun (WGS) entry which is preliminary data.</text>
</comment>
<evidence type="ECO:0000313" key="1">
    <source>
        <dbReference type="EMBL" id="NRT56042.1"/>
    </source>
</evidence>
<organism evidence="1 2">
    <name type="scientific">Sphaerotilus uruguayifluvii</name>
    <dbReference type="NCBI Taxonomy" id="2735897"/>
    <lineage>
        <taxon>Bacteria</taxon>
        <taxon>Pseudomonadati</taxon>
        <taxon>Pseudomonadota</taxon>
        <taxon>Betaproteobacteria</taxon>
        <taxon>Burkholderiales</taxon>
        <taxon>Sphaerotilaceae</taxon>
        <taxon>Sphaerotilus</taxon>
    </lineage>
</organism>
<dbReference type="RefSeq" id="WP_173805014.1">
    <property type="nucleotide sequence ID" value="NZ_JABSNM010000006.1"/>
</dbReference>
<proteinExistence type="predicted"/>
<reference evidence="1 2" key="1">
    <citation type="submission" date="2020-05" db="EMBL/GenBank/DDBJ databases">
        <title>Genomic Encyclopedia of Type Strains, Phase IV (KMG-V): Genome sequencing to study the core and pangenomes of soil and plant-associated prokaryotes.</title>
        <authorList>
            <person name="Whitman W."/>
        </authorList>
    </citation>
    <scope>NUCLEOTIDE SEQUENCE [LARGE SCALE GENOMIC DNA]</scope>
    <source>
        <strain evidence="1 2">C29</strain>
    </source>
</reference>